<evidence type="ECO:0000313" key="1">
    <source>
        <dbReference type="EMBL" id="CEL55025.1"/>
    </source>
</evidence>
<dbReference type="AlphaFoldDB" id="A0A0B7FBW2"/>
<organism evidence="1 2">
    <name type="scientific">Thanatephorus cucumeris (strain AG1-IB / isolate 7/3/14)</name>
    <name type="common">Lettuce bottom rot fungus</name>
    <name type="synonym">Rhizoctonia solani</name>
    <dbReference type="NCBI Taxonomy" id="1108050"/>
    <lineage>
        <taxon>Eukaryota</taxon>
        <taxon>Fungi</taxon>
        <taxon>Dikarya</taxon>
        <taxon>Basidiomycota</taxon>
        <taxon>Agaricomycotina</taxon>
        <taxon>Agaricomycetes</taxon>
        <taxon>Cantharellales</taxon>
        <taxon>Ceratobasidiaceae</taxon>
        <taxon>Rhizoctonia</taxon>
        <taxon>Rhizoctonia solani AG-1</taxon>
    </lineage>
</organism>
<dbReference type="EMBL" id="LN679295">
    <property type="protein sequence ID" value="CEL55025.1"/>
    <property type="molecule type" value="Genomic_DNA"/>
</dbReference>
<dbReference type="Proteomes" id="UP000059188">
    <property type="component" value="Unassembled WGS sequence"/>
</dbReference>
<evidence type="ECO:0000313" key="2">
    <source>
        <dbReference type="Proteomes" id="UP000059188"/>
    </source>
</evidence>
<keyword evidence="2" id="KW-1185">Reference proteome</keyword>
<gene>
    <name evidence="1" type="ORF">RSOLAG1IB_11837</name>
</gene>
<sequence length="120" mass="13087">MSKPCGAWPRQPPTHSLPLTSRYPRTLFVFSDTPTHSILPGVGHPPKLALWRGPSGTPVWRAASLAPTLPSSGPGRLALSVLHIHTPPPARGQVDIETPRCHSYRKHFTCCDSKARLLSN</sequence>
<accession>A0A0B7FBW2</accession>
<proteinExistence type="predicted"/>
<name>A0A0B7FBW2_THACB</name>
<reference evidence="1 2" key="1">
    <citation type="submission" date="2014-11" db="EMBL/GenBank/DDBJ databases">
        <authorList>
            <person name="Wibberg Daniel"/>
        </authorList>
    </citation>
    <scope>NUCLEOTIDE SEQUENCE [LARGE SCALE GENOMIC DNA]</scope>
    <source>
        <strain evidence="1">Rhizoctonia solani AG1-IB 7/3/14</strain>
    </source>
</reference>
<protein>
    <submittedName>
        <fullName evidence="1">Uncharacterized protein</fullName>
    </submittedName>
</protein>